<keyword evidence="3" id="KW-1185">Reference proteome</keyword>
<dbReference type="AlphaFoldDB" id="A0A2R5F0L8"/>
<dbReference type="PANTHER" id="PTHR34385:SF1">
    <property type="entry name" value="PEPTIDOGLYCAN L-ALANYL-D-GLUTAMATE ENDOPEPTIDASE CWLK"/>
    <property type="match status" value="1"/>
</dbReference>
<dbReference type="InterPro" id="IPR039561">
    <property type="entry name" value="Peptidase_M15C"/>
</dbReference>
<evidence type="ECO:0000313" key="2">
    <source>
        <dbReference type="EMBL" id="GBG09134.1"/>
    </source>
</evidence>
<dbReference type="InterPro" id="IPR009045">
    <property type="entry name" value="Zn_M74/Hedgehog-like"/>
</dbReference>
<accession>A0A2R5F0L8</accession>
<evidence type="ECO:0000259" key="1">
    <source>
        <dbReference type="Pfam" id="PF13539"/>
    </source>
</evidence>
<feature type="domain" description="Peptidase M15C" evidence="1">
    <location>
        <begin position="84"/>
        <end position="152"/>
    </location>
</feature>
<gene>
    <name evidence="2" type="ORF">PAT3040_03767</name>
</gene>
<sequence>MFVASMLAVRTDELGRILPFVQKDAPPVTGLHPVVLAKSKELVEESAKIGIGILITDDFRSHADQDTLFEQGRTAKGPVVTHARGGESYHNYGLAIDFALKTKKGQVIWDMEYDGNRNGEPDWLEVVNIAKGLGFSWGGDWKGFKDYPHLQMDFDYSISELQRGYRP</sequence>
<name>A0A2R5F0L8_9BACL</name>
<dbReference type="EMBL" id="BDQX01000196">
    <property type="protein sequence ID" value="GBG09134.1"/>
    <property type="molecule type" value="Genomic_DNA"/>
</dbReference>
<dbReference type="Gene3D" id="3.30.1380.10">
    <property type="match status" value="1"/>
</dbReference>
<proteinExistence type="predicted"/>
<dbReference type="Proteomes" id="UP000245202">
    <property type="component" value="Unassembled WGS sequence"/>
</dbReference>
<reference evidence="2 3" key="1">
    <citation type="submission" date="2017-08" db="EMBL/GenBank/DDBJ databases">
        <title>Substantial Increase in Enzyme Production by Combined Drug-Resistance Mutations in Paenibacillus agaridevorans.</title>
        <authorList>
            <person name="Tanaka Y."/>
            <person name="Funane K."/>
            <person name="Hosaka T."/>
            <person name="Shiwa Y."/>
            <person name="Fujita N."/>
            <person name="Miyazaki T."/>
            <person name="Yoshikawa H."/>
            <person name="Murakami K."/>
            <person name="Kasahara K."/>
            <person name="Inaoka T."/>
            <person name="Hiraga Y."/>
            <person name="Ochi K."/>
        </authorList>
    </citation>
    <scope>NUCLEOTIDE SEQUENCE [LARGE SCALE GENOMIC DNA]</scope>
    <source>
        <strain evidence="2 3">T-3040</strain>
    </source>
</reference>
<dbReference type="GO" id="GO:0008233">
    <property type="term" value="F:peptidase activity"/>
    <property type="evidence" value="ECO:0007669"/>
    <property type="project" value="InterPro"/>
</dbReference>
<dbReference type="InterPro" id="IPR052179">
    <property type="entry name" value="DD-CPase-like"/>
</dbReference>
<comment type="caution">
    <text evidence="2">The sequence shown here is derived from an EMBL/GenBank/DDBJ whole genome shotgun (WGS) entry which is preliminary data.</text>
</comment>
<dbReference type="PANTHER" id="PTHR34385">
    <property type="entry name" value="D-ALANYL-D-ALANINE CARBOXYPEPTIDASE"/>
    <property type="match status" value="1"/>
</dbReference>
<evidence type="ECO:0000313" key="3">
    <source>
        <dbReference type="Proteomes" id="UP000245202"/>
    </source>
</evidence>
<protein>
    <submittedName>
        <fullName evidence="2">Putative peptidase M15</fullName>
    </submittedName>
</protein>
<dbReference type="Pfam" id="PF13539">
    <property type="entry name" value="Peptidase_M15_4"/>
    <property type="match status" value="1"/>
</dbReference>
<dbReference type="SUPFAM" id="SSF55166">
    <property type="entry name" value="Hedgehog/DD-peptidase"/>
    <property type="match status" value="1"/>
</dbReference>
<dbReference type="CDD" id="cd14845">
    <property type="entry name" value="L-Ala-D-Glu_peptidase_like"/>
    <property type="match status" value="1"/>
</dbReference>
<organism evidence="2 3">
    <name type="scientific">Paenibacillus agaridevorans</name>
    <dbReference type="NCBI Taxonomy" id="171404"/>
    <lineage>
        <taxon>Bacteria</taxon>
        <taxon>Bacillati</taxon>
        <taxon>Bacillota</taxon>
        <taxon>Bacilli</taxon>
        <taxon>Bacillales</taxon>
        <taxon>Paenibacillaceae</taxon>
        <taxon>Paenibacillus</taxon>
    </lineage>
</organism>